<dbReference type="InterPro" id="IPR035889">
    <property type="entry name" value="Light-harvesting_complex"/>
</dbReference>
<comment type="subcellular location">
    <subcellularLocation>
        <location evidence="2">Cell membrane</location>
    </subcellularLocation>
</comment>
<keyword evidence="3" id="KW-1003">Cell membrane</keyword>
<dbReference type="NCBIfam" id="NF040861">
    <property type="entry name" value="pufA_517_ASD"/>
    <property type="match status" value="1"/>
</dbReference>
<keyword evidence="7" id="KW-0479">Metal-binding</keyword>
<keyword evidence="8" id="KW-0460">Magnesium</keyword>
<accession>A0ABR5VJ99</accession>
<dbReference type="Proteomes" id="UP000075766">
    <property type="component" value="Unassembled WGS sequence"/>
</dbReference>
<dbReference type="RefSeq" id="WP_062272587.1">
    <property type="nucleotide sequence ID" value="NZ_LSYU01000029.1"/>
</dbReference>
<dbReference type="InterPro" id="IPR000066">
    <property type="entry name" value="Antenna_a/b"/>
</dbReference>
<evidence type="ECO:0000256" key="1">
    <source>
        <dbReference type="ARBA" id="ARBA00002455"/>
    </source>
</evidence>
<keyword evidence="4" id="KW-0148">Chlorophyll</keyword>
<evidence type="ECO:0000313" key="17">
    <source>
        <dbReference type="Proteomes" id="UP000075766"/>
    </source>
</evidence>
<sequence length="60" mass="6410">MHKIWQTFDPRMTLVAVGGFLFVLALLIHLILLSSPGFGWLQGSEAAPVAVAGMSAMPTL</sequence>
<gene>
    <name evidence="16" type="ORF">AY586_08580</name>
</gene>
<evidence type="ECO:0000256" key="2">
    <source>
        <dbReference type="ARBA" id="ARBA00004236"/>
    </source>
</evidence>
<evidence type="ECO:0000259" key="15">
    <source>
        <dbReference type="Pfam" id="PF00556"/>
    </source>
</evidence>
<evidence type="ECO:0000256" key="8">
    <source>
        <dbReference type="ARBA" id="ARBA00022842"/>
    </source>
</evidence>
<evidence type="ECO:0000256" key="7">
    <source>
        <dbReference type="ARBA" id="ARBA00022723"/>
    </source>
</evidence>
<keyword evidence="5" id="KW-0042">Antenna complex</keyword>
<comment type="caution">
    <text evidence="16">The sequence shown here is derived from an EMBL/GenBank/DDBJ whole genome shotgun (WGS) entry which is preliminary data.</text>
</comment>
<evidence type="ECO:0000256" key="13">
    <source>
        <dbReference type="ARBA" id="ARBA00023243"/>
    </source>
</evidence>
<keyword evidence="6 14" id="KW-0812">Transmembrane</keyword>
<keyword evidence="12 14" id="KW-0472">Membrane</keyword>
<organism evidence="16 17">
    <name type="scientific">Marichromatium gracile</name>
    <name type="common">Chromatium gracile</name>
    <dbReference type="NCBI Taxonomy" id="1048"/>
    <lineage>
        <taxon>Bacteria</taxon>
        <taxon>Pseudomonadati</taxon>
        <taxon>Pseudomonadota</taxon>
        <taxon>Gammaproteobacteria</taxon>
        <taxon>Chromatiales</taxon>
        <taxon>Chromatiaceae</taxon>
        <taxon>Marichromatium</taxon>
    </lineage>
</organism>
<reference evidence="16 17" key="1">
    <citation type="submission" date="2016-02" db="EMBL/GenBank/DDBJ databases">
        <title>Genome sequence of Marichromatium gracile YL-28, a purple sulfur bacterium.</title>
        <authorList>
            <person name="Zhao C."/>
            <person name="Hong X."/>
            <person name="Chen S."/>
            <person name="Yang S."/>
        </authorList>
    </citation>
    <scope>NUCLEOTIDE SEQUENCE [LARGE SCALE GENOMIC DNA]</scope>
    <source>
        <strain evidence="16 17">YL28</strain>
    </source>
</reference>
<evidence type="ECO:0000256" key="3">
    <source>
        <dbReference type="ARBA" id="ARBA00022475"/>
    </source>
</evidence>
<evidence type="ECO:0000256" key="11">
    <source>
        <dbReference type="ARBA" id="ARBA00022991"/>
    </source>
</evidence>
<comment type="function">
    <text evidence="1">Antenna complexes are light-harvesting systems, which transfer the excitation energy to the reaction centers.</text>
</comment>
<keyword evidence="10 14" id="KW-1133">Transmembrane helix</keyword>
<keyword evidence="11" id="KW-0157">Chromophore</keyword>
<keyword evidence="13" id="KW-0437">Light-harvesting polypeptide</keyword>
<evidence type="ECO:0000313" key="16">
    <source>
        <dbReference type="EMBL" id="KXX65813.1"/>
    </source>
</evidence>
<protein>
    <submittedName>
        <fullName evidence="16">Light-harvesting protein</fullName>
    </submittedName>
</protein>
<evidence type="ECO:0000256" key="5">
    <source>
        <dbReference type="ARBA" id="ARBA00022549"/>
    </source>
</evidence>
<dbReference type="InterPro" id="IPR018332">
    <property type="entry name" value="Antenna_alpha"/>
</dbReference>
<evidence type="ECO:0000256" key="12">
    <source>
        <dbReference type="ARBA" id="ARBA00023136"/>
    </source>
</evidence>
<feature type="transmembrane region" description="Helical" evidence="14">
    <location>
        <begin position="12"/>
        <end position="32"/>
    </location>
</feature>
<name>A0ABR5VJ99_MARGR</name>
<dbReference type="EMBL" id="LSYU01000029">
    <property type="protein sequence ID" value="KXX65813.1"/>
    <property type="molecule type" value="Genomic_DNA"/>
</dbReference>
<feature type="domain" description="Antenna complex alpha/beta subunit" evidence="15">
    <location>
        <begin position="1"/>
        <end position="40"/>
    </location>
</feature>
<evidence type="ECO:0000256" key="4">
    <source>
        <dbReference type="ARBA" id="ARBA00022494"/>
    </source>
</evidence>
<dbReference type="Gene3D" id="4.10.220.20">
    <property type="entry name" value="Light-harvesting complex"/>
    <property type="match status" value="1"/>
</dbReference>
<evidence type="ECO:0000256" key="10">
    <source>
        <dbReference type="ARBA" id="ARBA00022989"/>
    </source>
</evidence>
<evidence type="ECO:0000256" key="6">
    <source>
        <dbReference type="ARBA" id="ARBA00022692"/>
    </source>
</evidence>
<evidence type="ECO:0000256" key="9">
    <source>
        <dbReference type="ARBA" id="ARBA00022956"/>
    </source>
</evidence>
<dbReference type="Pfam" id="PF00556">
    <property type="entry name" value="LHC"/>
    <property type="match status" value="1"/>
</dbReference>
<dbReference type="SUPFAM" id="SSF56918">
    <property type="entry name" value="Light-harvesting complex subunits"/>
    <property type="match status" value="1"/>
</dbReference>
<keyword evidence="9" id="KW-0076">Bacteriochlorophyll</keyword>
<dbReference type="PRINTS" id="PR00673">
    <property type="entry name" value="LIGHTHARVSTA"/>
</dbReference>
<evidence type="ECO:0000256" key="14">
    <source>
        <dbReference type="SAM" id="Phobius"/>
    </source>
</evidence>
<proteinExistence type="predicted"/>
<keyword evidence="17" id="KW-1185">Reference proteome</keyword>